<evidence type="ECO:0000256" key="2">
    <source>
        <dbReference type="ARBA" id="ARBA00022980"/>
    </source>
</evidence>
<dbReference type="EMBL" id="HBHZ01003024">
    <property type="protein sequence ID" value="CAE0189282.1"/>
    <property type="molecule type" value="Transcribed_RNA"/>
</dbReference>
<dbReference type="GO" id="GO:0003735">
    <property type="term" value="F:structural constituent of ribosome"/>
    <property type="evidence" value="ECO:0007669"/>
    <property type="project" value="InterPro"/>
</dbReference>
<keyword evidence="7" id="KW-1185">Reference proteome</keyword>
<keyword evidence="2 6" id="KW-0689">Ribosomal protein</keyword>
<reference evidence="6 7" key="2">
    <citation type="submission" date="2024-03" db="EMBL/GenBank/DDBJ databases">
        <title>Complete genome sequence of the green alga Chloropicon roscoffensis RCC1871.</title>
        <authorList>
            <person name="Lemieux C."/>
            <person name="Pombert J.-F."/>
            <person name="Otis C."/>
            <person name="Turmel M."/>
        </authorList>
    </citation>
    <scope>NUCLEOTIDE SEQUENCE [LARGE SCALE GENOMIC DNA]</scope>
    <source>
        <strain evidence="6 7">RCC1871</strain>
    </source>
</reference>
<name>A0A7S3FNY0_9CHLO</name>
<dbReference type="SMART" id="SM01403">
    <property type="entry name" value="Ribosomal_S10"/>
    <property type="match status" value="1"/>
</dbReference>
<dbReference type="Gene3D" id="3.30.70.600">
    <property type="entry name" value="Ribosomal protein S10 domain"/>
    <property type="match status" value="1"/>
</dbReference>
<dbReference type="HAMAP" id="MF_00508">
    <property type="entry name" value="Ribosomal_uS10"/>
    <property type="match status" value="1"/>
</dbReference>
<comment type="similarity">
    <text evidence="1">Belongs to the universal ribosomal protein uS10 family.</text>
</comment>
<reference evidence="5" key="1">
    <citation type="submission" date="2021-01" db="EMBL/GenBank/DDBJ databases">
        <authorList>
            <person name="Corre E."/>
            <person name="Pelletier E."/>
            <person name="Niang G."/>
            <person name="Scheremetjew M."/>
            <person name="Finn R."/>
            <person name="Kale V."/>
            <person name="Holt S."/>
            <person name="Cochrane G."/>
            <person name="Meng A."/>
            <person name="Brown T."/>
            <person name="Cohen L."/>
        </authorList>
    </citation>
    <scope>NUCLEOTIDE SEQUENCE</scope>
    <source>
        <strain evidence="5">RCC1871</strain>
    </source>
</reference>
<dbReference type="InterPro" id="IPR001848">
    <property type="entry name" value="Ribosomal_uS10"/>
</dbReference>
<protein>
    <submittedName>
        <fullName evidence="6">Ribosomal protein S20</fullName>
    </submittedName>
</protein>
<feature type="domain" description="Small ribosomal subunit protein uS10" evidence="4">
    <location>
        <begin position="22"/>
        <end position="116"/>
    </location>
</feature>
<dbReference type="InterPro" id="IPR005729">
    <property type="entry name" value="Ribosomal_uS10_euk/arc"/>
</dbReference>
<evidence type="ECO:0000256" key="3">
    <source>
        <dbReference type="ARBA" id="ARBA00023274"/>
    </source>
</evidence>
<evidence type="ECO:0000256" key="1">
    <source>
        <dbReference type="ARBA" id="ARBA00007102"/>
    </source>
</evidence>
<evidence type="ECO:0000313" key="7">
    <source>
        <dbReference type="Proteomes" id="UP001472866"/>
    </source>
</evidence>
<sequence length="121" mass="13521">MAAPMKKAGYEEESSAQIHKIRITLTSRHVKNLEKVCSDLINGAKSKKLRVKGPVRLPTKKLLIVTRKSPCGEGTNTWDRFEMRVHKRLIDLYSPPEVVKQITSISIEPGVDVEVTIADVA</sequence>
<dbReference type="FunFam" id="3.30.70.600:FF:000002">
    <property type="entry name" value="40S ribosomal protein S20"/>
    <property type="match status" value="1"/>
</dbReference>
<organism evidence="5">
    <name type="scientific">Chloropicon roscoffensis</name>
    <dbReference type="NCBI Taxonomy" id="1461544"/>
    <lineage>
        <taxon>Eukaryota</taxon>
        <taxon>Viridiplantae</taxon>
        <taxon>Chlorophyta</taxon>
        <taxon>Chloropicophyceae</taxon>
        <taxon>Chloropicales</taxon>
        <taxon>Chloropicaceae</taxon>
        <taxon>Chloropicon</taxon>
    </lineage>
</organism>
<proteinExistence type="inferred from homology"/>
<dbReference type="AlphaFoldDB" id="A0A7S3FNY0"/>
<gene>
    <name evidence="5" type="ORF">CROS1456_LOCUS2353</name>
    <name evidence="6" type="ORF">HKI87_15g80840</name>
</gene>
<dbReference type="Proteomes" id="UP001472866">
    <property type="component" value="Chromosome 15"/>
</dbReference>
<dbReference type="Pfam" id="PF00338">
    <property type="entry name" value="Ribosomal_S10"/>
    <property type="match status" value="1"/>
</dbReference>
<evidence type="ECO:0000313" key="5">
    <source>
        <dbReference type="EMBL" id="CAE0189282.1"/>
    </source>
</evidence>
<dbReference type="GO" id="GO:0015935">
    <property type="term" value="C:small ribosomal subunit"/>
    <property type="evidence" value="ECO:0007669"/>
    <property type="project" value="InterPro"/>
</dbReference>
<dbReference type="NCBIfam" id="TIGR01046">
    <property type="entry name" value="uS10_euk_arch"/>
    <property type="match status" value="1"/>
</dbReference>
<dbReference type="PRINTS" id="PR00971">
    <property type="entry name" value="RIBOSOMALS10"/>
</dbReference>
<dbReference type="PANTHER" id="PTHR11700">
    <property type="entry name" value="30S RIBOSOMAL PROTEIN S10 FAMILY MEMBER"/>
    <property type="match status" value="1"/>
</dbReference>
<evidence type="ECO:0000313" key="6">
    <source>
        <dbReference type="EMBL" id="WZN66517.1"/>
    </source>
</evidence>
<dbReference type="InterPro" id="IPR027486">
    <property type="entry name" value="Ribosomal_uS10_dom"/>
</dbReference>
<keyword evidence="3" id="KW-0687">Ribonucleoprotein</keyword>
<evidence type="ECO:0000259" key="4">
    <source>
        <dbReference type="SMART" id="SM01403"/>
    </source>
</evidence>
<dbReference type="EMBL" id="CP151515">
    <property type="protein sequence ID" value="WZN66517.1"/>
    <property type="molecule type" value="Genomic_DNA"/>
</dbReference>
<dbReference type="InterPro" id="IPR036838">
    <property type="entry name" value="Ribosomal_uS10_dom_sf"/>
</dbReference>
<dbReference type="GO" id="GO:0006412">
    <property type="term" value="P:translation"/>
    <property type="evidence" value="ECO:0007669"/>
    <property type="project" value="InterPro"/>
</dbReference>
<dbReference type="SUPFAM" id="SSF54999">
    <property type="entry name" value="Ribosomal protein S10"/>
    <property type="match status" value="1"/>
</dbReference>
<accession>A0A7S3FNY0</accession>